<dbReference type="InterPro" id="IPR015424">
    <property type="entry name" value="PyrdxlP-dep_Trfase"/>
</dbReference>
<gene>
    <name evidence="1" type="ORF">JOD17_001770</name>
</gene>
<sequence>MNTVIQQWNDETLEELQHIYKQIDIVCEQNQAKVLDAYQAESISSYHLNGSDGYGYDDEGRDALGRVYARIFGTEAAIVRPQFVSGTHAITAALFGNLRPGDELVYASGEPYATMKEVVGLNGDQAGNFKQYGMTTKVVPLDDTGRVDVALVNDTITAKTKWVVLQRSCGYDDRPSISIEEMKYQIQSIKARHGHVHIFVDNCYGEFAEELEPGHIGADLLAGSLIKNPGGGITKTGGYIAGKESFVVQASARLAAPGIGMEAGATGAFLQDAYHGLFIAPTVVADAIKGAHYTASMLEKAGYETTPSSTTRRTDLIQAVQFGNAEDMISFCQSIQHHSPIDAKATPIPGPLPGYDGDVIMAAGTFVLGASIELSADGPVAPPYTAYVQGGLTFAHCKVAIRRALQSMID</sequence>
<reference evidence="1 2" key="1">
    <citation type="submission" date="2021-01" db="EMBL/GenBank/DDBJ databases">
        <title>Genomic Encyclopedia of Type Strains, Phase IV (KMG-IV): sequencing the most valuable type-strain genomes for metagenomic binning, comparative biology and taxonomic classification.</title>
        <authorList>
            <person name="Goeker M."/>
        </authorList>
    </citation>
    <scope>NUCLEOTIDE SEQUENCE [LARGE SCALE GENOMIC DNA]</scope>
    <source>
        <strain evidence="1 2">DSM 25540</strain>
    </source>
</reference>
<dbReference type="EMBL" id="JAFBEC010000004">
    <property type="protein sequence ID" value="MBM7632676.1"/>
    <property type="molecule type" value="Genomic_DNA"/>
</dbReference>
<evidence type="ECO:0000313" key="2">
    <source>
        <dbReference type="Proteomes" id="UP000741863"/>
    </source>
</evidence>
<dbReference type="InterPro" id="IPR009651">
    <property type="entry name" value="Met_g_lyase_put"/>
</dbReference>
<proteinExistence type="predicted"/>
<dbReference type="Pfam" id="PF06838">
    <property type="entry name" value="Met_gamma_lyase"/>
    <property type="match status" value="1"/>
</dbReference>
<keyword evidence="2" id="KW-1185">Reference proteome</keyword>
<organism evidence="1 2">
    <name type="scientific">Geomicrobium sediminis</name>
    <dbReference type="NCBI Taxonomy" id="1347788"/>
    <lineage>
        <taxon>Bacteria</taxon>
        <taxon>Bacillati</taxon>
        <taxon>Bacillota</taxon>
        <taxon>Bacilli</taxon>
        <taxon>Bacillales</taxon>
        <taxon>Geomicrobium</taxon>
    </lineage>
</organism>
<accession>A0ABS2PCK4</accession>
<comment type="caution">
    <text evidence="1">The sequence shown here is derived from an EMBL/GenBank/DDBJ whole genome shotgun (WGS) entry which is preliminary data.</text>
</comment>
<name>A0ABS2PCK4_9BACL</name>
<dbReference type="InterPro" id="IPR015421">
    <property type="entry name" value="PyrdxlP-dep_Trfase_major"/>
</dbReference>
<dbReference type="Gene3D" id="3.40.640.10">
    <property type="entry name" value="Type I PLP-dependent aspartate aminotransferase-like (Major domain)"/>
    <property type="match status" value="1"/>
</dbReference>
<evidence type="ECO:0000313" key="1">
    <source>
        <dbReference type="EMBL" id="MBM7632676.1"/>
    </source>
</evidence>
<dbReference type="Gene3D" id="3.90.1150.60">
    <property type="entry name" value="Methioning gamme-lyase, C-terminal domain"/>
    <property type="match status" value="1"/>
</dbReference>
<dbReference type="PANTHER" id="PTHR46658:SF1">
    <property type="entry name" value="CYS OR MET METABOLISM PYRIDOXAL-PHOSPHATE-DEPENDENT ENZYME"/>
    <property type="match status" value="1"/>
</dbReference>
<dbReference type="Proteomes" id="UP000741863">
    <property type="component" value="Unassembled WGS sequence"/>
</dbReference>
<dbReference type="PANTHER" id="PTHR46658">
    <property type="entry name" value="CYS OR MET METABOLISM PYRIDOXAL-PHOSPHATE-DEPENDENT ENZYME"/>
    <property type="match status" value="1"/>
</dbReference>
<protein>
    <submittedName>
        <fullName evidence="1">Cystathionine beta-lyase family protein involved in aluminum resistance</fullName>
    </submittedName>
</protein>
<dbReference type="RefSeq" id="WP_204697019.1">
    <property type="nucleotide sequence ID" value="NZ_JAFBEC010000004.1"/>
</dbReference>
<dbReference type="SUPFAM" id="SSF53383">
    <property type="entry name" value="PLP-dependent transferases"/>
    <property type="match status" value="1"/>
</dbReference>